<dbReference type="EMBL" id="LNIX01000038">
    <property type="protein sequence ID" value="OXA39522.1"/>
    <property type="molecule type" value="Genomic_DNA"/>
</dbReference>
<organism evidence="1 2">
    <name type="scientific">Folsomia candida</name>
    <name type="common">Springtail</name>
    <dbReference type="NCBI Taxonomy" id="158441"/>
    <lineage>
        <taxon>Eukaryota</taxon>
        <taxon>Metazoa</taxon>
        <taxon>Ecdysozoa</taxon>
        <taxon>Arthropoda</taxon>
        <taxon>Hexapoda</taxon>
        <taxon>Collembola</taxon>
        <taxon>Entomobryomorpha</taxon>
        <taxon>Isotomoidea</taxon>
        <taxon>Isotomidae</taxon>
        <taxon>Proisotominae</taxon>
        <taxon>Folsomia</taxon>
    </lineage>
</organism>
<evidence type="ECO:0000313" key="1">
    <source>
        <dbReference type="EMBL" id="OXA39522.1"/>
    </source>
</evidence>
<dbReference type="AlphaFoldDB" id="A0A226D1S2"/>
<keyword evidence="2" id="KW-1185">Reference proteome</keyword>
<name>A0A226D1S2_FOLCA</name>
<gene>
    <name evidence="1" type="ORF">Fcan01_25637</name>
</gene>
<evidence type="ECO:0000313" key="2">
    <source>
        <dbReference type="Proteomes" id="UP000198287"/>
    </source>
</evidence>
<comment type="caution">
    <text evidence="1">The sequence shown here is derived from an EMBL/GenBank/DDBJ whole genome shotgun (WGS) entry which is preliminary data.</text>
</comment>
<evidence type="ECO:0008006" key="3">
    <source>
        <dbReference type="Google" id="ProtNLM"/>
    </source>
</evidence>
<protein>
    <recommendedName>
        <fullName evidence="3">F-box domain-containing protein</fullName>
    </recommendedName>
</protein>
<sequence>MEFALFDDLVLGKIADLLHSLDDLKNFRLVCTKWNKIGTPFFAKRVILWTSTVTINEEIDTFCNNLDVILAKRLRARGLQDNSWSMKILEKYHQHINFLELYADTDCVDFVVKVLNCISLPELQTLTIVEIDNCGEILENVEIFGVFPKLKRLEFKMWKRFHEERKYSPFHVVVQELINKCGGNLTELKLGDDFRLDLEGCKGSLKSLSATVIPSNTEILEDLDTDKIWPESEINKMLEQVKDSLVELELNGIRSFFAGYTLDDFRPPEMKRLKILKIMATEVVHSEEYLNQKYFPNLETICIQGRKKGAHVNLFLYLATSPMPTVKTVKLFGTKKLDLISKVKQIFPNVKHFYLDTEKRKLDLPVLRREKLFKLFGAFATWGLESLEIIMPCYYKMKDILVAADRLPLDDVKRISLRLLPYSGDDKDSEGDGLGLPDEICHTLMRTKGMEIFEITDISPLLQDIRVVRKFAEENSLPIKILCGKE</sequence>
<dbReference type="Proteomes" id="UP000198287">
    <property type="component" value="Unassembled WGS sequence"/>
</dbReference>
<reference evidence="1 2" key="1">
    <citation type="submission" date="2015-12" db="EMBL/GenBank/DDBJ databases">
        <title>The genome of Folsomia candida.</title>
        <authorList>
            <person name="Faddeeva A."/>
            <person name="Derks M.F."/>
            <person name="Anvar Y."/>
            <person name="Smit S."/>
            <person name="Van Straalen N."/>
            <person name="Roelofs D."/>
        </authorList>
    </citation>
    <scope>NUCLEOTIDE SEQUENCE [LARGE SCALE GENOMIC DNA]</scope>
    <source>
        <strain evidence="1 2">VU population</strain>
        <tissue evidence="1">Whole body</tissue>
    </source>
</reference>
<accession>A0A226D1S2</accession>
<proteinExistence type="predicted"/>